<dbReference type="EMBL" id="SWCJ01000016">
    <property type="protein sequence ID" value="TKB51916.1"/>
    <property type="molecule type" value="Genomic_DNA"/>
</dbReference>
<dbReference type="RefSeq" id="WP_136864626.1">
    <property type="nucleotide sequence ID" value="NZ_SWCJ01000016.1"/>
</dbReference>
<dbReference type="InterPro" id="IPR036388">
    <property type="entry name" value="WH-like_DNA-bd_sf"/>
</dbReference>
<gene>
    <name evidence="4" type="primary">dprA</name>
    <name evidence="4" type="ORF">FCL42_17010</name>
</gene>
<proteinExistence type="inferred from homology"/>
<dbReference type="PANTHER" id="PTHR43022:SF1">
    <property type="entry name" value="PROTEIN SMF"/>
    <property type="match status" value="1"/>
</dbReference>
<name>A0A4U1BP76_9GAMM</name>
<evidence type="ECO:0000313" key="4">
    <source>
        <dbReference type="EMBL" id="TKB51916.1"/>
    </source>
</evidence>
<comment type="similarity">
    <text evidence="1">Belongs to the DprA/Smf family.</text>
</comment>
<dbReference type="InterPro" id="IPR003488">
    <property type="entry name" value="DprA"/>
</dbReference>
<dbReference type="InterPro" id="IPR057666">
    <property type="entry name" value="DrpA_SLOG"/>
</dbReference>
<dbReference type="NCBIfam" id="TIGR00732">
    <property type="entry name" value="dprA"/>
    <property type="match status" value="1"/>
</dbReference>
<dbReference type="Gene3D" id="1.10.10.10">
    <property type="entry name" value="Winged helix-like DNA-binding domain superfamily/Winged helix DNA-binding domain"/>
    <property type="match status" value="1"/>
</dbReference>
<dbReference type="AlphaFoldDB" id="A0A4U1BP76"/>
<feature type="domain" description="Smf/DprA SLOG" evidence="2">
    <location>
        <begin position="77"/>
        <end position="284"/>
    </location>
</feature>
<dbReference type="Proteomes" id="UP000305675">
    <property type="component" value="Unassembled WGS sequence"/>
</dbReference>
<feature type="domain" description="DprA winged helix" evidence="3">
    <location>
        <begin position="295"/>
        <end position="351"/>
    </location>
</feature>
<evidence type="ECO:0000313" key="5">
    <source>
        <dbReference type="Proteomes" id="UP000305675"/>
    </source>
</evidence>
<comment type="caution">
    <text evidence="4">The sequence shown here is derived from an EMBL/GenBank/DDBJ whole genome shotgun (WGS) entry which is preliminary data.</text>
</comment>
<sequence length="358" mass="38490">MADSLFDWLALLLAKGMGLKGKLKLLQLAPPSVLRRWAIAGDLTGVSTRIQQQLATPDKRAIQQCLDWCESAADRHLVTLTDERYPFALKQITDPPLVLFVEGLLNAINGPGLAVVGSRRASVTTKELTAEWSRQLAAEGWVIVSGLAEGVDACAHRGALEAGLTVAVTGCGLAQCYPKRHYELSQQIRTKGALVSPFPPWEKPKRAYFPQRNRIVSGLSYGTVVMEAGLKSGSLITARLASEQGREVFAVPGSVAHPEAAGCHFLIQQGAKLVTEPVHISEELLPMGQPQAIEAAAVETELPLPKLLDSVGYEATAVDVVVARSDLPVEEVLEQLLMLELEGRVAQVPGGYVRLRGG</sequence>
<dbReference type="SUPFAM" id="SSF102405">
    <property type="entry name" value="MCP/YpsA-like"/>
    <property type="match status" value="1"/>
</dbReference>
<keyword evidence="5" id="KW-1185">Reference proteome</keyword>
<evidence type="ECO:0000259" key="3">
    <source>
        <dbReference type="Pfam" id="PF17782"/>
    </source>
</evidence>
<accession>A0A4U1BP76</accession>
<dbReference type="PANTHER" id="PTHR43022">
    <property type="entry name" value="PROTEIN SMF"/>
    <property type="match status" value="1"/>
</dbReference>
<reference evidence="4 5" key="1">
    <citation type="submission" date="2019-04" db="EMBL/GenBank/DDBJ databases">
        <authorList>
            <person name="Hwang J.C."/>
        </authorList>
    </citation>
    <scope>NUCLEOTIDE SEQUENCE [LARGE SCALE GENOMIC DNA]</scope>
    <source>
        <strain evidence="4 5">IMCC35002</strain>
    </source>
</reference>
<dbReference type="InterPro" id="IPR041614">
    <property type="entry name" value="DprA_WH"/>
</dbReference>
<dbReference type="Pfam" id="PF17782">
    <property type="entry name" value="WHD_DprA"/>
    <property type="match status" value="1"/>
</dbReference>
<evidence type="ECO:0000259" key="2">
    <source>
        <dbReference type="Pfam" id="PF02481"/>
    </source>
</evidence>
<evidence type="ECO:0000256" key="1">
    <source>
        <dbReference type="ARBA" id="ARBA00006525"/>
    </source>
</evidence>
<dbReference type="GO" id="GO:0009294">
    <property type="term" value="P:DNA-mediated transformation"/>
    <property type="evidence" value="ECO:0007669"/>
    <property type="project" value="InterPro"/>
</dbReference>
<dbReference type="OrthoDB" id="9785707at2"/>
<organism evidence="4 5">
    <name type="scientific">Ferrimonas aestuarii</name>
    <dbReference type="NCBI Taxonomy" id="2569539"/>
    <lineage>
        <taxon>Bacteria</taxon>
        <taxon>Pseudomonadati</taxon>
        <taxon>Pseudomonadota</taxon>
        <taxon>Gammaproteobacteria</taxon>
        <taxon>Alteromonadales</taxon>
        <taxon>Ferrimonadaceae</taxon>
        <taxon>Ferrimonas</taxon>
    </lineage>
</organism>
<dbReference type="Gene3D" id="3.40.50.450">
    <property type="match status" value="1"/>
</dbReference>
<dbReference type="Pfam" id="PF02481">
    <property type="entry name" value="DNA_processg_A"/>
    <property type="match status" value="1"/>
</dbReference>
<protein>
    <submittedName>
        <fullName evidence="4">DNA-protecting protein DprA</fullName>
    </submittedName>
</protein>